<keyword evidence="5 6" id="KW-0408">Iron</keyword>
<dbReference type="GO" id="GO:0046872">
    <property type="term" value="F:metal ion binding"/>
    <property type="evidence" value="ECO:0007669"/>
    <property type="project" value="UniProtKB-KW"/>
</dbReference>
<evidence type="ECO:0000259" key="8">
    <source>
        <dbReference type="PROSITE" id="PS51007"/>
    </source>
</evidence>
<keyword evidence="4" id="KW-0249">Electron transport</keyword>
<dbReference type="Gene3D" id="1.10.760.10">
    <property type="entry name" value="Cytochrome c-like domain"/>
    <property type="match status" value="1"/>
</dbReference>
<evidence type="ECO:0000313" key="10">
    <source>
        <dbReference type="Proteomes" id="UP001060336"/>
    </source>
</evidence>
<dbReference type="Pfam" id="PF00034">
    <property type="entry name" value="Cytochrom_C"/>
    <property type="match status" value="1"/>
</dbReference>
<evidence type="ECO:0000256" key="7">
    <source>
        <dbReference type="SAM" id="SignalP"/>
    </source>
</evidence>
<sequence length="127" mass="13747">MLRKVAYAAAVLALVASPALAAGDAGKGEKVFKKCKACHVVDKEKNRVGPHLVGLFGRTAGTVEKFKYSKAMKTKGEEGLVWNEETITEYLKAPKKYVKGTKMAFAGLKKQGDIDNIIAYLKAETAK</sequence>
<dbReference type="AlphaFoldDB" id="A0A9J7ATB0"/>
<dbReference type="InterPro" id="IPR002327">
    <property type="entry name" value="Cyt_c_1A/1B"/>
</dbReference>
<dbReference type="EMBL" id="CP102480">
    <property type="protein sequence ID" value="UUX48597.1"/>
    <property type="molecule type" value="Genomic_DNA"/>
</dbReference>
<dbReference type="GO" id="GO:0009055">
    <property type="term" value="F:electron transfer activity"/>
    <property type="evidence" value="ECO:0007669"/>
    <property type="project" value="InterPro"/>
</dbReference>
<keyword evidence="1" id="KW-0813">Transport</keyword>
<reference evidence="9" key="1">
    <citation type="submission" date="2022-08" db="EMBL/GenBank/DDBJ databases">
        <title>Nisaea acidiphila sp. nov., isolated from a marine algal debris and emended description of the genus Nisaea Urios et al. 2008.</title>
        <authorList>
            <person name="Kwon K."/>
        </authorList>
    </citation>
    <scope>NUCLEOTIDE SEQUENCE</scope>
    <source>
        <strain evidence="9">MEBiC11861</strain>
    </source>
</reference>
<feature type="signal peptide" evidence="7">
    <location>
        <begin position="1"/>
        <end position="21"/>
    </location>
</feature>
<dbReference type="GO" id="GO:0020037">
    <property type="term" value="F:heme binding"/>
    <property type="evidence" value="ECO:0007669"/>
    <property type="project" value="InterPro"/>
</dbReference>
<gene>
    <name evidence="9" type="ORF">NUH88_14400</name>
</gene>
<evidence type="ECO:0000256" key="4">
    <source>
        <dbReference type="ARBA" id="ARBA00022982"/>
    </source>
</evidence>
<proteinExistence type="predicted"/>
<keyword evidence="2 6" id="KW-0349">Heme</keyword>
<dbReference type="Proteomes" id="UP001060336">
    <property type="component" value="Chromosome"/>
</dbReference>
<dbReference type="PRINTS" id="PR00604">
    <property type="entry name" value="CYTCHRMECIAB"/>
</dbReference>
<evidence type="ECO:0000256" key="1">
    <source>
        <dbReference type="ARBA" id="ARBA00022448"/>
    </source>
</evidence>
<keyword evidence="3 6" id="KW-0479">Metal-binding</keyword>
<keyword evidence="10" id="KW-1185">Reference proteome</keyword>
<evidence type="ECO:0000256" key="2">
    <source>
        <dbReference type="ARBA" id="ARBA00022617"/>
    </source>
</evidence>
<dbReference type="SUPFAM" id="SSF46626">
    <property type="entry name" value="Cytochrome c"/>
    <property type="match status" value="1"/>
</dbReference>
<keyword evidence="7" id="KW-0732">Signal</keyword>
<feature type="chain" id="PRO_5039944287" evidence="7">
    <location>
        <begin position="22"/>
        <end position="127"/>
    </location>
</feature>
<evidence type="ECO:0000256" key="5">
    <source>
        <dbReference type="ARBA" id="ARBA00023004"/>
    </source>
</evidence>
<dbReference type="InterPro" id="IPR036909">
    <property type="entry name" value="Cyt_c-like_dom_sf"/>
</dbReference>
<evidence type="ECO:0000256" key="3">
    <source>
        <dbReference type="ARBA" id="ARBA00022723"/>
    </source>
</evidence>
<evidence type="ECO:0000313" key="9">
    <source>
        <dbReference type="EMBL" id="UUX48597.1"/>
    </source>
</evidence>
<feature type="domain" description="Cytochrome c" evidence="8">
    <location>
        <begin position="23"/>
        <end position="125"/>
    </location>
</feature>
<organism evidence="9 10">
    <name type="scientific">Nisaea acidiphila</name>
    <dbReference type="NCBI Taxonomy" id="1862145"/>
    <lineage>
        <taxon>Bacteria</taxon>
        <taxon>Pseudomonadati</taxon>
        <taxon>Pseudomonadota</taxon>
        <taxon>Alphaproteobacteria</taxon>
        <taxon>Rhodospirillales</taxon>
        <taxon>Thalassobaculaceae</taxon>
        <taxon>Nisaea</taxon>
    </lineage>
</organism>
<dbReference type="PROSITE" id="PS51007">
    <property type="entry name" value="CYTC"/>
    <property type="match status" value="1"/>
</dbReference>
<evidence type="ECO:0000256" key="6">
    <source>
        <dbReference type="PROSITE-ProRule" id="PRU00433"/>
    </source>
</evidence>
<dbReference type="KEGG" id="naci:NUH88_14400"/>
<accession>A0A9J7ATB0</accession>
<dbReference type="RefSeq" id="WP_257767104.1">
    <property type="nucleotide sequence ID" value="NZ_CP102480.1"/>
</dbReference>
<dbReference type="InterPro" id="IPR009056">
    <property type="entry name" value="Cyt_c-like_dom"/>
</dbReference>
<name>A0A9J7ATB0_9PROT</name>
<dbReference type="PANTHER" id="PTHR11961">
    <property type="entry name" value="CYTOCHROME C"/>
    <property type="match status" value="1"/>
</dbReference>
<protein>
    <submittedName>
        <fullName evidence="9">Cytochrome c family protein</fullName>
    </submittedName>
</protein>